<dbReference type="RefSeq" id="WP_043883825.1">
    <property type="nucleotide sequence ID" value="NZ_ABXP02000126.1"/>
</dbReference>
<evidence type="ECO:0000313" key="1">
    <source>
        <dbReference type="EMBL" id="KKC28491.1"/>
    </source>
</evidence>
<protein>
    <submittedName>
        <fullName evidence="1">Uncharacterized protein</fullName>
    </submittedName>
</protein>
<reference evidence="2" key="3">
    <citation type="submission" date="2015-02" db="EMBL/GenBank/DDBJ databases">
        <title>Genome analysis of three genomes within the thermophilic hydrogenogenic bacterial species Caldanaerobacter subterraneus.</title>
        <authorList>
            <person name="Sant'Anna F.H."/>
            <person name="Lebedinsky A."/>
            <person name="Sokolova T."/>
            <person name="Robb F.T."/>
            <person name="Gonzalez J.M."/>
        </authorList>
    </citation>
    <scope>NUCLEOTIDE SEQUENCE [LARGE SCALE GENOMIC DNA]</scope>
    <source>
        <strain evidence="2">DSM 12653</strain>
    </source>
</reference>
<name>A0A0F5PJ95_9THEO</name>
<dbReference type="Proteomes" id="UP000010146">
    <property type="component" value="Unassembled WGS sequence"/>
</dbReference>
<accession>A0A0F5PJ95</accession>
<proteinExistence type="predicted"/>
<sequence length="62" mass="7507">MTKERDLDYKGAWELMKQMVDYYTGEKKYLTRREIKYIIRVCENKDEKVIKIIDDDKGGTKI</sequence>
<dbReference type="EMBL" id="ABXP02000126">
    <property type="protein sequence ID" value="KKC28491.1"/>
    <property type="molecule type" value="Genomic_DNA"/>
</dbReference>
<gene>
    <name evidence="1" type="ORF">CDSM653_02551</name>
</gene>
<reference evidence="1 2" key="1">
    <citation type="submission" date="2008-07" db="EMBL/GenBank/DDBJ databases">
        <authorList>
            <person name="Gonzalez J."/>
            <person name="Sokolova T."/>
            <person name="Ferriera S."/>
            <person name="Johnson J."/>
            <person name="Kravitz S."/>
            <person name="Beeson K."/>
            <person name="Sutton G."/>
            <person name="Rogers Y.-H."/>
            <person name="Friedman R."/>
            <person name="Frazier M."/>
            <person name="Venter J.C."/>
        </authorList>
    </citation>
    <scope>NUCLEOTIDE SEQUENCE [LARGE SCALE GENOMIC DNA]</scope>
    <source>
        <strain evidence="1 2">DSM 12653</strain>
    </source>
</reference>
<dbReference type="AlphaFoldDB" id="A0A0F5PJ95"/>
<reference evidence="1 2" key="2">
    <citation type="journal article" date="2015" name="BMC Genomics">
        <title>Analysis of three genomes within the thermophilic bacterial species Caldanaerobacter subterraneus with a focus on carbon monoxide dehydrogenase evolution and hydrolase diversity.</title>
        <authorList>
            <person name="Sant'Anna F.H."/>
            <person name="Lebedinsky A.V."/>
            <person name="Sokolova T.G."/>
            <person name="Robb F.T."/>
            <person name="Gonzalez J.M."/>
        </authorList>
    </citation>
    <scope>NUCLEOTIDE SEQUENCE [LARGE SCALE GENOMIC DNA]</scope>
    <source>
        <strain evidence="1 2">DSM 12653</strain>
    </source>
</reference>
<evidence type="ECO:0000313" key="2">
    <source>
        <dbReference type="Proteomes" id="UP000010146"/>
    </source>
</evidence>
<comment type="caution">
    <text evidence="1">The sequence shown here is derived from an EMBL/GenBank/DDBJ whole genome shotgun (WGS) entry which is preliminary data.</text>
</comment>
<organism evidence="1 2">
    <name type="scientific">Caldanaerobacter subterraneus subsp. pacificus DSM 12653</name>
    <dbReference type="NCBI Taxonomy" id="391606"/>
    <lineage>
        <taxon>Bacteria</taxon>
        <taxon>Bacillati</taxon>
        <taxon>Bacillota</taxon>
        <taxon>Clostridia</taxon>
        <taxon>Thermoanaerobacterales</taxon>
        <taxon>Thermoanaerobacteraceae</taxon>
        <taxon>Caldanaerobacter</taxon>
    </lineage>
</organism>